<keyword evidence="4" id="KW-1185">Reference proteome</keyword>
<evidence type="ECO:0000313" key="3">
    <source>
        <dbReference type="EMBL" id="GLI67606.1"/>
    </source>
</evidence>
<protein>
    <recommendedName>
        <fullName evidence="2">Protein SirB1 N-terminal domain-containing protein</fullName>
    </recommendedName>
</protein>
<evidence type="ECO:0000259" key="2">
    <source>
        <dbReference type="Pfam" id="PF13369"/>
    </source>
</evidence>
<accession>A0ABQ5SCK1</accession>
<dbReference type="Pfam" id="PF13369">
    <property type="entry name" value="Transglut_core2"/>
    <property type="match status" value="1"/>
</dbReference>
<dbReference type="Proteomes" id="UP001165090">
    <property type="component" value="Unassembled WGS sequence"/>
</dbReference>
<dbReference type="PANTHER" id="PTHR31350">
    <property type="entry name" value="SI:DKEY-261L7.2"/>
    <property type="match status" value="1"/>
</dbReference>
<feature type="domain" description="Protein SirB1 N-terminal" evidence="2">
    <location>
        <begin position="333"/>
        <end position="460"/>
    </location>
</feature>
<proteinExistence type="predicted"/>
<evidence type="ECO:0000256" key="1">
    <source>
        <dbReference type="SAM" id="MobiDB-lite"/>
    </source>
</evidence>
<feature type="region of interest" description="Disordered" evidence="1">
    <location>
        <begin position="257"/>
        <end position="282"/>
    </location>
</feature>
<dbReference type="EMBL" id="BSDZ01000078">
    <property type="protein sequence ID" value="GLI67606.1"/>
    <property type="molecule type" value="Genomic_DNA"/>
</dbReference>
<dbReference type="InterPro" id="IPR032698">
    <property type="entry name" value="SirB1_N"/>
</dbReference>
<evidence type="ECO:0000313" key="4">
    <source>
        <dbReference type="Proteomes" id="UP001165090"/>
    </source>
</evidence>
<sequence>MLRRTSLSQHAHGQHDSGLPFRKAANLDKAFPITCLSFRAFRSNALSARRGRCQPLLVSCGAVTGRMGNDMPRDWTQVVSWSRSEFRRCVSPELPDSAVHLAKCCLLVALEEEAARSEEAPHPELEELMRARSSSLRPRSAASASTWSGERLQALAEEVTALLDQQLLGGGTQYRSEAVEAAAEAERQSPLVAPDADDNSPANNSGNDDPRGCSGTISTGPVDVGPKQPHPCTETSTNNSFDFAAEQEQLLDRIHTSRPGAVGSSSSRASSSRTVASANPYGGFSNSNGNKITPCQGVESSGGDIGSNDEDRYYGSAWPSGRRLYGRRQALYRRYPVQTLAAVNTVLFDRHGYLPCNRYGVPSDHQLAAVMERGVGASAALSILYLEVCERLGFPLAARPLEDGRYFVLWPVDAPLTADGQRFLVDPYGRGGLLLLEEVCEIFGVDEAALQPASRRELLAALLGELRDTHWVGAVGCSPLPGSMTPLTVETALANKAVIPTSGVRAASLRRALAAAEKRLWLLPQDSEAQLHYGLLLFFSRRYDDAWIELALYLERFTASGGAGGRDSGVHSHVSPAVAGTAAEVIQIPDLGHIATARAKATGGNEEALSSDMAGGAIKTAPGEVAGAEAGVAAAPAEAVMHMAAIPETETTGKMNEVEAPAAEAVATGKGAVDSRTAKMAMQVAVLVERIQLELDFASRAI</sequence>
<name>A0ABQ5SCK1_9CHLO</name>
<dbReference type="PANTHER" id="PTHR31350:SF29">
    <property type="entry name" value="PROTEIN SIRB1 N-TERMINAL DOMAIN-CONTAINING PROTEIN"/>
    <property type="match status" value="1"/>
</dbReference>
<comment type="caution">
    <text evidence="3">The sequence shown here is derived from an EMBL/GenBank/DDBJ whole genome shotgun (WGS) entry which is preliminary data.</text>
</comment>
<reference evidence="3 4" key="1">
    <citation type="journal article" date="2023" name="IScience">
        <title>Expanded male sex-determining region conserved during the evolution of homothallism in the green alga Volvox.</title>
        <authorList>
            <person name="Yamamoto K."/>
            <person name="Matsuzaki R."/>
            <person name="Mahakham W."/>
            <person name="Heman W."/>
            <person name="Sekimoto H."/>
            <person name="Kawachi M."/>
            <person name="Minakuchi Y."/>
            <person name="Toyoda A."/>
            <person name="Nozaki H."/>
        </authorList>
    </citation>
    <scope>NUCLEOTIDE SEQUENCE [LARGE SCALE GENOMIC DNA]</scope>
    <source>
        <strain evidence="3 4">NIES-4468</strain>
    </source>
</reference>
<feature type="compositionally biased region" description="Low complexity" evidence="1">
    <location>
        <begin position="257"/>
        <end position="278"/>
    </location>
</feature>
<gene>
    <name evidence="3" type="ORF">VaNZ11_011851</name>
</gene>
<organism evidence="3 4">
    <name type="scientific">Volvox africanus</name>
    <dbReference type="NCBI Taxonomy" id="51714"/>
    <lineage>
        <taxon>Eukaryota</taxon>
        <taxon>Viridiplantae</taxon>
        <taxon>Chlorophyta</taxon>
        <taxon>core chlorophytes</taxon>
        <taxon>Chlorophyceae</taxon>
        <taxon>CS clade</taxon>
        <taxon>Chlamydomonadales</taxon>
        <taxon>Volvocaceae</taxon>
        <taxon>Volvox</taxon>
    </lineage>
</organism>
<feature type="region of interest" description="Disordered" evidence="1">
    <location>
        <begin position="178"/>
        <end position="238"/>
    </location>
</feature>